<sequence length="97" mass="11019">MGLVGRRDGCNFGYGRQLSYAGPQALKDLFGGGHYGTVKAHSDRWQAFVRWCRSEDGPGVNDARQIDRQTLLDYTKHLRQQVEHGAITQRVLLKIYI</sequence>
<protein>
    <recommendedName>
        <fullName evidence="4">Integrase</fullName>
    </recommendedName>
</protein>
<keyword evidence="3" id="KW-1185">Reference proteome</keyword>
<dbReference type="AlphaFoldDB" id="A0A1H2NR47"/>
<dbReference type="GO" id="GO:0003677">
    <property type="term" value="F:DNA binding"/>
    <property type="evidence" value="ECO:0007669"/>
    <property type="project" value="UniProtKB-KW"/>
</dbReference>
<keyword evidence="1" id="KW-0238">DNA-binding</keyword>
<dbReference type="Proteomes" id="UP000198600">
    <property type="component" value="Chromosome I"/>
</dbReference>
<evidence type="ECO:0008006" key="4">
    <source>
        <dbReference type="Google" id="ProtNLM"/>
    </source>
</evidence>
<evidence type="ECO:0000313" key="2">
    <source>
        <dbReference type="EMBL" id="SDV07306.1"/>
    </source>
</evidence>
<evidence type="ECO:0000256" key="1">
    <source>
        <dbReference type="ARBA" id="ARBA00023125"/>
    </source>
</evidence>
<evidence type="ECO:0000313" key="3">
    <source>
        <dbReference type="Proteomes" id="UP000198600"/>
    </source>
</evidence>
<dbReference type="InterPro" id="IPR010998">
    <property type="entry name" value="Integrase_recombinase_N"/>
</dbReference>
<dbReference type="EMBL" id="LT629802">
    <property type="protein sequence ID" value="SDV07306.1"/>
    <property type="molecule type" value="Genomic_DNA"/>
</dbReference>
<name>A0A1H2NR47_9PSED</name>
<accession>A0A1H2NR47</accession>
<dbReference type="OrthoDB" id="5394387at2"/>
<organism evidence="2 3">
    <name type="scientific">Pseudomonas mucidolens</name>
    <dbReference type="NCBI Taxonomy" id="46679"/>
    <lineage>
        <taxon>Bacteria</taxon>
        <taxon>Pseudomonadati</taxon>
        <taxon>Pseudomonadota</taxon>
        <taxon>Gammaproteobacteria</taxon>
        <taxon>Pseudomonadales</taxon>
        <taxon>Pseudomonadaceae</taxon>
        <taxon>Pseudomonas</taxon>
    </lineage>
</organism>
<gene>
    <name evidence="2" type="ORF">SAMN05216202_4304</name>
</gene>
<reference evidence="3" key="1">
    <citation type="submission" date="2016-10" db="EMBL/GenBank/DDBJ databases">
        <authorList>
            <person name="Varghese N."/>
            <person name="Submissions S."/>
        </authorList>
    </citation>
    <scope>NUCLEOTIDE SEQUENCE [LARGE SCALE GENOMIC DNA]</scope>
    <source>
        <strain evidence="3">LMG 2223</strain>
    </source>
</reference>
<proteinExistence type="predicted"/>
<dbReference type="Gene3D" id="1.10.150.130">
    <property type="match status" value="1"/>
</dbReference>